<name>A0A9P3LUB4_9FUNG</name>
<dbReference type="GO" id="GO:0004965">
    <property type="term" value="F:G protein-coupled GABA receptor activity"/>
    <property type="evidence" value="ECO:0007669"/>
    <property type="project" value="InterPro"/>
</dbReference>
<dbReference type="InterPro" id="IPR028082">
    <property type="entry name" value="Peripla_BP_I"/>
</dbReference>
<dbReference type="PANTHER" id="PTHR10519">
    <property type="entry name" value="GABA-B RECEPTOR"/>
    <property type="match status" value="1"/>
</dbReference>
<feature type="region of interest" description="Disordered" evidence="9">
    <location>
        <begin position="836"/>
        <end position="872"/>
    </location>
</feature>
<dbReference type="GO" id="GO:0007214">
    <property type="term" value="P:gamma-aminobutyric acid signaling pathway"/>
    <property type="evidence" value="ECO:0007669"/>
    <property type="project" value="TreeGrafter"/>
</dbReference>
<comment type="subcellular location">
    <subcellularLocation>
        <location evidence="1">Membrane</location>
        <topology evidence="1">Multi-pass membrane protein</topology>
    </subcellularLocation>
</comment>
<dbReference type="EMBL" id="BQFW01000004">
    <property type="protein sequence ID" value="GJJ70868.1"/>
    <property type="molecule type" value="Genomic_DNA"/>
</dbReference>
<reference evidence="12" key="2">
    <citation type="journal article" date="2022" name="Microbiol. Resour. Announc.">
        <title>Whole-Genome Sequence of Entomortierella parvispora E1425, a Mucoromycotan Fungus Associated with Burkholderiaceae-Related Endosymbiotic Bacteria.</title>
        <authorList>
            <person name="Herlambang A."/>
            <person name="Guo Y."/>
            <person name="Takashima Y."/>
            <person name="Narisawa K."/>
            <person name="Ohta H."/>
            <person name="Nishizawa T."/>
        </authorList>
    </citation>
    <scope>NUCLEOTIDE SEQUENCE</scope>
    <source>
        <strain evidence="12">E1425</strain>
    </source>
</reference>
<dbReference type="Pfam" id="PF01094">
    <property type="entry name" value="ANF_receptor"/>
    <property type="match status" value="1"/>
</dbReference>
<evidence type="ECO:0000256" key="1">
    <source>
        <dbReference type="ARBA" id="ARBA00004141"/>
    </source>
</evidence>
<keyword evidence="2 10" id="KW-0812">Transmembrane</keyword>
<feature type="compositionally biased region" description="Polar residues" evidence="9">
    <location>
        <begin position="1215"/>
        <end position="1245"/>
    </location>
</feature>
<feature type="compositionally biased region" description="Polar residues" evidence="9">
    <location>
        <begin position="858"/>
        <end position="872"/>
    </location>
</feature>
<evidence type="ECO:0000313" key="13">
    <source>
        <dbReference type="Proteomes" id="UP000827284"/>
    </source>
</evidence>
<feature type="transmembrane region" description="Helical" evidence="10">
    <location>
        <begin position="510"/>
        <end position="534"/>
    </location>
</feature>
<dbReference type="InterPro" id="IPR001828">
    <property type="entry name" value="ANF_lig-bd_rcpt"/>
</dbReference>
<dbReference type="SUPFAM" id="SSF53822">
    <property type="entry name" value="Periplasmic binding protein-like I"/>
    <property type="match status" value="1"/>
</dbReference>
<dbReference type="OrthoDB" id="5597995at2759"/>
<evidence type="ECO:0000256" key="3">
    <source>
        <dbReference type="ARBA" id="ARBA00022989"/>
    </source>
</evidence>
<feature type="domain" description="G-protein coupled receptors family 3 profile" evidence="11">
    <location>
        <begin position="614"/>
        <end position="694"/>
    </location>
</feature>
<feature type="compositionally biased region" description="Low complexity" evidence="9">
    <location>
        <begin position="1383"/>
        <end position="1402"/>
    </location>
</feature>
<feature type="compositionally biased region" description="Acidic residues" evidence="9">
    <location>
        <begin position="1332"/>
        <end position="1343"/>
    </location>
</feature>
<reference evidence="12" key="1">
    <citation type="submission" date="2021-11" db="EMBL/GenBank/DDBJ databases">
        <authorList>
            <person name="Herlambang A."/>
            <person name="Guo Y."/>
            <person name="Takashima Y."/>
            <person name="Nishizawa T."/>
        </authorList>
    </citation>
    <scope>NUCLEOTIDE SEQUENCE</scope>
    <source>
        <strain evidence="12">E1425</strain>
    </source>
</reference>
<feature type="region of interest" description="Disordered" evidence="9">
    <location>
        <begin position="1320"/>
        <end position="1402"/>
    </location>
</feature>
<evidence type="ECO:0000313" key="12">
    <source>
        <dbReference type="EMBL" id="GJJ70868.1"/>
    </source>
</evidence>
<evidence type="ECO:0000256" key="4">
    <source>
        <dbReference type="ARBA" id="ARBA00023040"/>
    </source>
</evidence>
<evidence type="ECO:0000256" key="9">
    <source>
        <dbReference type="SAM" id="MobiDB-lite"/>
    </source>
</evidence>
<proteinExistence type="predicted"/>
<feature type="region of interest" description="Disordered" evidence="9">
    <location>
        <begin position="1257"/>
        <end position="1279"/>
    </location>
</feature>
<feature type="compositionally biased region" description="Low complexity" evidence="9">
    <location>
        <begin position="1464"/>
        <end position="1493"/>
    </location>
</feature>
<feature type="compositionally biased region" description="Basic residues" evidence="9">
    <location>
        <begin position="1193"/>
        <end position="1202"/>
    </location>
</feature>
<dbReference type="PROSITE" id="PS50259">
    <property type="entry name" value="G_PROTEIN_RECEP_F3_4"/>
    <property type="match status" value="1"/>
</dbReference>
<feature type="compositionally biased region" description="Low complexity" evidence="9">
    <location>
        <begin position="1260"/>
        <end position="1278"/>
    </location>
</feature>
<keyword evidence="7" id="KW-0325">Glycoprotein</keyword>
<organism evidence="12 13">
    <name type="scientific">Entomortierella parvispora</name>
    <dbReference type="NCBI Taxonomy" id="205924"/>
    <lineage>
        <taxon>Eukaryota</taxon>
        <taxon>Fungi</taxon>
        <taxon>Fungi incertae sedis</taxon>
        <taxon>Mucoromycota</taxon>
        <taxon>Mortierellomycotina</taxon>
        <taxon>Mortierellomycetes</taxon>
        <taxon>Mortierellales</taxon>
        <taxon>Mortierellaceae</taxon>
        <taxon>Entomortierella</taxon>
    </lineage>
</organism>
<keyword evidence="3 10" id="KW-1133">Transmembrane helix</keyword>
<evidence type="ECO:0000259" key="11">
    <source>
        <dbReference type="PROSITE" id="PS50259"/>
    </source>
</evidence>
<feature type="transmembrane region" description="Helical" evidence="10">
    <location>
        <begin position="605"/>
        <end position="626"/>
    </location>
</feature>
<evidence type="ECO:0000256" key="7">
    <source>
        <dbReference type="ARBA" id="ARBA00023180"/>
    </source>
</evidence>
<feature type="compositionally biased region" description="Polar residues" evidence="9">
    <location>
        <begin position="1438"/>
        <end position="1454"/>
    </location>
</feature>
<evidence type="ECO:0000256" key="5">
    <source>
        <dbReference type="ARBA" id="ARBA00023136"/>
    </source>
</evidence>
<accession>A0A9P3LUB4</accession>
<keyword evidence="4" id="KW-0297">G-protein coupled receptor</keyword>
<keyword evidence="6" id="KW-0675">Receptor</keyword>
<feature type="region of interest" description="Disordered" evidence="9">
    <location>
        <begin position="1438"/>
        <end position="1525"/>
    </location>
</feature>
<feature type="compositionally biased region" description="Polar residues" evidence="9">
    <location>
        <begin position="1494"/>
        <end position="1513"/>
    </location>
</feature>
<dbReference type="Gene3D" id="3.40.50.2300">
    <property type="match status" value="2"/>
</dbReference>
<keyword evidence="13" id="KW-1185">Reference proteome</keyword>
<feature type="transmembrane region" description="Helical" evidence="10">
    <location>
        <begin position="638"/>
        <end position="660"/>
    </location>
</feature>
<feature type="transmembrane region" description="Helical" evidence="10">
    <location>
        <begin position="666"/>
        <end position="696"/>
    </location>
</feature>
<sequence length="1525" mass="167373">MAMAGNPSIRRLRWTAIVALQFCATAFIANGISDINATLTPHTSATSLSLSPEDMCPFLAEDATPPRPAKKPLLITDYEFEHYWYPNMNTLRIGFILELNTPPQKRIETVIRKCLSAMRLAVKDVNEQQMMPGKKESQLVFYAEKKTSCQEPGLTTDSGGAAAIAGAGWGGYRRCSIDFDALRGADDFKREYPSVLLRVETIPSTLVALSSLLQVIKALDWSRITIIYEVEILGYLGLNRLREIVSAQGIHVLDYIPLATPGEKFDPTFSEIEKSIEASDSRIQVVLSSGPDQIRLLRRMKNLGFFDRAHAWLTLNDLEEELALEPDPEAYDGLIMINNGVTLDGYGPYDNFKNEWMALNTTEYPGAGDEVLDSNEAFAYMCVTMLANMYARIIRANITNPRDVTPNHPFIKELKLGMHTSQIKVTDFYRFEPFDGPAGPIEVDRNGDRRNGNYLVSSLQNGKSQQVGEVLNGIYTASMPMPFRKHQRLPNDSSPWAIQNMRWSRVPGTIFGALCVAGLAMTFATAIIVIYFRNHIVIKASSVTVANQSLQTRHLLVYVIATVVISLLPLIAQEIVNPSKPTLLNIRNIQWVKCSPTNGFKIPLYLGSAIIPTLVVLFGVFLAYSTRNVVFLWNEARQIAWVLYNNFFLLVVILIVQTFASDLYMATYYIIIIVSYFGAAFALLVLFIPKIVAIWISMRTERFKSSIGHNWDSSPRQEEHSRTEGIAADTGVSGGGEFGGQPSVANLSGPQSGNADHEKLDGTIYYSTEIPSAAKEMPNMIIHQSTEAALAGHSWIPAPEHPLSPPPRVPLPGANHLGSNMTSTFSTLDLEKVRTNPDSVTATPSPPTRPHFHRVASPPSQTEPDLSDGTNPLRTWMNARLPQKGDLQKPILSPMWSAFHKNSIDGTIGGSGAILENPPSHISPRREQEETIRERGKGFSTIQMNGSLEQHTEAPHGSLPSKPPRAGASKVLESYCFLLPIRCEGTWMTGFFSHWSMATLIVTPEVHSFLAVDSANGRSRSYLMLTMDQIHDAKDPTLRITTVDSGTLLIRFSTQENLDGWRALFSVGEHGDPASYSSYANESPGSFATNPPVVHYPSSFLQNVNNSGIHPGVSNNSLLGGGFPTALNPSEPSWTSSYENGSLFNRSVQHRIWHACRPDKIDTHLPITTEVLKAEMGQEPRAVTPEADSVRGQQRRRQRQRPRPPECQPKRAVSSALTMSRQSTLETMHTRSTPDTMSVQSTPELQEQRVHPLFDTRNEQQTTTTPTYVPTSPQQQPPLRTVAPQQFSTASTVTTPSITPCSSSQFTPETVAQEFSITQAPISGAAPMNDAAPDEDDDEDLYDPEFGFGGGSGGRRRYHRPSLAPSSNLQRSAAAAIPRRGYSGDSTSSSRPSTSQSSTEIPSAAVLSTAATAVAAGWSEVDALSMAMADPTGSFLNENIVSPLQGRNRSSSYHGNGRYRRSDSSSATSPNSSTASSFVSGSSRRGSQGNSLRQESLQALTLLESGTRTSARQPSIDELSKGSRL</sequence>
<evidence type="ECO:0000256" key="8">
    <source>
        <dbReference type="ARBA" id="ARBA00023224"/>
    </source>
</evidence>
<gene>
    <name evidence="12" type="ORF">EMPS_03218</name>
</gene>
<evidence type="ECO:0000256" key="2">
    <source>
        <dbReference type="ARBA" id="ARBA00022692"/>
    </source>
</evidence>
<feature type="region of interest" description="Disordered" evidence="9">
    <location>
        <begin position="1175"/>
        <end position="1245"/>
    </location>
</feature>
<protein>
    <recommendedName>
        <fullName evidence="11">G-protein coupled receptors family 3 profile domain-containing protein</fullName>
    </recommendedName>
</protein>
<dbReference type="InterPro" id="IPR017978">
    <property type="entry name" value="GPCR_3_C"/>
</dbReference>
<dbReference type="PANTHER" id="PTHR10519:SF20">
    <property type="entry name" value="G-PROTEIN COUPLED RECEPTOR 156-RELATED"/>
    <property type="match status" value="1"/>
</dbReference>
<evidence type="ECO:0000256" key="6">
    <source>
        <dbReference type="ARBA" id="ARBA00023170"/>
    </source>
</evidence>
<keyword evidence="5 10" id="KW-0472">Membrane</keyword>
<dbReference type="InterPro" id="IPR002455">
    <property type="entry name" value="GPCR3_GABA-B"/>
</dbReference>
<keyword evidence="8" id="KW-0807">Transducer</keyword>
<dbReference type="Proteomes" id="UP000827284">
    <property type="component" value="Unassembled WGS sequence"/>
</dbReference>
<comment type="caution">
    <text evidence="12">The sequence shown here is derived from an EMBL/GenBank/DDBJ whole genome shotgun (WGS) entry which is preliminary data.</text>
</comment>
<dbReference type="GO" id="GO:0038039">
    <property type="term" value="C:G protein-coupled receptor heterodimeric complex"/>
    <property type="evidence" value="ECO:0007669"/>
    <property type="project" value="TreeGrafter"/>
</dbReference>
<evidence type="ECO:0000256" key="10">
    <source>
        <dbReference type="SAM" id="Phobius"/>
    </source>
</evidence>